<reference evidence="1 2" key="1">
    <citation type="submission" date="2017-10" db="EMBL/GenBank/DDBJ databases">
        <title>Novel microbial diversity and functional potential in the marine mammal oral microbiome.</title>
        <authorList>
            <person name="Dudek N.K."/>
            <person name="Sun C.L."/>
            <person name="Burstein D."/>
            <person name="Kantor R.S."/>
            <person name="Aliaga Goltsman D.S."/>
            <person name="Bik E.M."/>
            <person name="Thomas B.C."/>
            <person name="Banfield J.F."/>
            <person name="Relman D.A."/>
        </authorList>
    </citation>
    <scope>NUCLEOTIDE SEQUENCE [LARGE SCALE GENOMIC DNA]</scope>
    <source>
        <strain evidence="1">DOLJORAL78_47_16</strain>
    </source>
</reference>
<accession>A0A2G6K860</accession>
<proteinExistence type="predicted"/>
<dbReference type="InterPro" id="IPR009057">
    <property type="entry name" value="Homeodomain-like_sf"/>
</dbReference>
<organism evidence="1 2">
    <name type="scientific">candidate division KSB3 bacterium</name>
    <dbReference type="NCBI Taxonomy" id="2044937"/>
    <lineage>
        <taxon>Bacteria</taxon>
        <taxon>candidate division KSB3</taxon>
    </lineage>
</organism>
<dbReference type="SUPFAM" id="SSF46689">
    <property type="entry name" value="Homeodomain-like"/>
    <property type="match status" value="1"/>
</dbReference>
<sequence length="67" mass="7562">MDKDDIRLKGTRVGIETVVGDYLAGASPEEIAARYRTLALEQVYAAMTYYWHNQAEIDAYLADYAKS</sequence>
<evidence type="ECO:0000313" key="1">
    <source>
        <dbReference type="EMBL" id="PIE31886.1"/>
    </source>
</evidence>
<evidence type="ECO:0000313" key="2">
    <source>
        <dbReference type="Proteomes" id="UP000230821"/>
    </source>
</evidence>
<evidence type="ECO:0008006" key="3">
    <source>
        <dbReference type="Google" id="ProtNLM"/>
    </source>
</evidence>
<comment type="caution">
    <text evidence="1">The sequence shown here is derived from an EMBL/GenBank/DDBJ whole genome shotgun (WGS) entry which is preliminary data.</text>
</comment>
<dbReference type="Gene3D" id="1.10.10.10">
    <property type="entry name" value="Winged helix-like DNA-binding domain superfamily/Winged helix DNA-binding domain"/>
    <property type="match status" value="1"/>
</dbReference>
<dbReference type="Proteomes" id="UP000230821">
    <property type="component" value="Unassembled WGS sequence"/>
</dbReference>
<dbReference type="EMBL" id="PDSK01000125">
    <property type="protein sequence ID" value="PIE31886.1"/>
    <property type="molecule type" value="Genomic_DNA"/>
</dbReference>
<dbReference type="InterPro" id="IPR007367">
    <property type="entry name" value="DUF433"/>
</dbReference>
<dbReference type="Pfam" id="PF04255">
    <property type="entry name" value="DUF433"/>
    <property type="match status" value="1"/>
</dbReference>
<name>A0A2G6K860_9BACT</name>
<gene>
    <name evidence="1" type="ORF">CSA56_17025</name>
</gene>
<dbReference type="AlphaFoldDB" id="A0A2G6K860"/>
<dbReference type="InterPro" id="IPR036388">
    <property type="entry name" value="WH-like_DNA-bd_sf"/>
</dbReference>
<protein>
    <recommendedName>
        <fullName evidence="3">DUF433 domain-containing protein</fullName>
    </recommendedName>
</protein>